<evidence type="ECO:0000256" key="3">
    <source>
        <dbReference type="ARBA" id="ARBA00022475"/>
    </source>
</evidence>
<keyword evidence="5" id="KW-0769">Symport</keyword>
<organism evidence="9 10">
    <name type="scientific">Collibacillus ludicampi</name>
    <dbReference type="NCBI Taxonomy" id="2771369"/>
    <lineage>
        <taxon>Bacteria</taxon>
        <taxon>Bacillati</taxon>
        <taxon>Bacillota</taxon>
        <taxon>Bacilli</taxon>
        <taxon>Bacillales</taxon>
        <taxon>Alicyclobacillaceae</taxon>
        <taxon>Collibacillus</taxon>
    </lineage>
</organism>
<feature type="transmembrane region" description="Helical" evidence="8">
    <location>
        <begin position="379"/>
        <end position="396"/>
    </location>
</feature>
<dbReference type="Pfam" id="PF00375">
    <property type="entry name" value="SDF"/>
    <property type="match status" value="1"/>
</dbReference>
<evidence type="ECO:0000313" key="10">
    <source>
        <dbReference type="Proteomes" id="UP001057291"/>
    </source>
</evidence>
<dbReference type="InterPro" id="IPR018107">
    <property type="entry name" value="Na-dicarboxylate_symporter_CS"/>
</dbReference>
<dbReference type="GO" id="GO:0070778">
    <property type="term" value="P:L-aspartate transmembrane transport"/>
    <property type="evidence" value="ECO:0007669"/>
    <property type="project" value="TreeGrafter"/>
</dbReference>
<feature type="transmembrane region" description="Helical" evidence="8">
    <location>
        <begin position="221"/>
        <end position="242"/>
    </location>
</feature>
<dbReference type="InterPro" id="IPR036458">
    <property type="entry name" value="Na:dicarbo_symporter_sf"/>
</dbReference>
<dbReference type="EMBL" id="BOQE01000001">
    <property type="protein sequence ID" value="GIM46363.1"/>
    <property type="molecule type" value="Genomic_DNA"/>
</dbReference>
<reference evidence="9" key="1">
    <citation type="journal article" date="2023" name="Int. J. Syst. Evol. Microbiol.">
        <title>Collibacillus ludicampi gen. nov., sp. nov., a new soil bacterium of the family Alicyclobacillaceae.</title>
        <authorList>
            <person name="Jojima T."/>
            <person name="Ioku Y."/>
            <person name="Fukuta Y."/>
            <person name="Shirasaka N."/>
            <person name="Matsumura Y."/>
            <person name="Mori M."/>
        </authorList>
    </citation>
    <scope>NUCLEOTIDE SEQUENCE</scope>
    <source>
        <strain evidence="9">TP075</strain>
    </source>
</reference>
<proteinExistence type="predicted"/>
<evidence type="ECO:0000256" key="1">
    <source>
        <dbReference type="ARBA" id="ARBA00004651"/>
    </source>
</evidence>
<keyword evidence="4 8" id="KW-0812">Transmembrane</keyword>
<evidence type="ECO:0000256" key="5">
    <source>
        <dbReference type="ARBA" id="ARBA00022847"/>
    </source>
</evidence>
<comment type="caution">
    <text evidence="9">The sequence shown here is derived from an EMBL/GenBank/DDBJ whole genome shotgun (WGS) entry which is preliminary data.</text>
</comment>
<feature type="transmembrane region" description="Helical" evidence="8">
    <location>
        <begin position="301"/>
        <end position="317"/>
    </location>
</feature>
<dbReference type="SUPFAM" id="SSF118215">
    <property type="entry name" value="Proton glutamate symport protein"/>
    <property type="match status" value="1"/>
</dbReference>
<dbReference type="GO" id="GO:0005886">
    <property type="term" value="C:plasma membrane"/>
    <property type="evidence" value="ECO:0007669"/>
    <property type="project" value="UniProtKB-SubCell"/>
</dbReference>
<sequence>MKRSSLAIQVLIAAILGILFGLIDPSLAAKFQVLSDVFINMIKMVITPLLFSIITVGIAGMGDVKKIGKIGGKAILYFEIVTTFALLIGLVAVNVLQPGTGLDLSHLSKGDISKYTQGASHLSAVDFLVNIVPTNIVDSLAKGDMLQVLFFSTLFGLALSTLGERGKPVISFFERVSEAMFKLVDMIMKLSPFGVFGAMSYTIGKFGIHTLKPLAELVGVVYLTMVIFIVVVLGTVAKMYGFSIWRLIKYIKEEIVVVLGTSSSESVLPNLMEKMERYGCSKSVVGLVVPTGYSFNLDGTSIYLSIAAVFIAQIYGIHLDLMHQLTIIAILMLTSKGAAAVTGGGFITLAATLAATHVVPVEGLALIIGVDRFLSMARALVNLIGNAAATIVVAKWEKEFDESKMRAEDMQLTKKSVA</sequence>
<comment type="subcellular location">
    <subcellularLocation>
        <location evidence="1">Cell membrane</location>
        <topology evidence="1">Multi-pass membrane protein</topology>
    </subcellularLocation>
</comment>
<evidence type="ECO:0000313" key="9">
    <source>
        <dbReference type="EMBL" id="GIM46363.1"/>
    </source>
</evidence>
<feature type="transmembrane region" description="Helical" evidence="8">
    <location>
        <begin position="183"/>
        <end position="201"/>
    </location>
</feature>
<dbReference type="NCBIfam" id="NF002461">
    <property type="entry name" value="PRK01663.1"/>
    <property type="match status" value="1"/>
</dbReference>
<accession>A0AAV4LFC0</accession>
<keyword evidence="7 8" id="KW-0472">Membrane</keyword>
<keyword evidence="10" id="KW-1185">Reference proteome</keyword>
<keyword evidence="2" id="KW-0813">Transport</keyword>
<dbReference type="PROSITE" id="PS00714">
    <property type="entry name" value="NA_DICARBOXYL_SYMP_2"/>
    <property type="match status" value="1"/>
</dbReference>
<feature type="transmembrane region" description="Helical" evidence="8">
    <location>
        <begin position="74"/>
        <end position="96"/>
    </location>
</feature>
<evidence type="ECO:0000256" key="6">
    <source>
        <dbReference type="ARBA" id="ARBA00022989"/>
    </source>
</evidence>
<evidence type="ECO:0000256" key="2">
    <source>
        <dbReference type="ARBA" id="ARBA00022448"/>
    </source>
</evidence>
<keyword evidence="3" id="KW-1003">Cell membrane</keyword>
<dbReference type="FunFam" id="1.10.3860.10:FF:000001">
    <property type="entry name" value="C4-dicarboxylate transport protein"/>
    <property type="match status" value="1"/>
</dbReference>
<evidence type="ECO:0000256" key="8">
    <source>
        <dbReference type="SAM" id="Phobius"/>
    </source>
</evidence>
<dbReference type="RefSeq" id="WP_282199474.1">
    <property type="nucleotide sequence ID" value="NZ_BOQE01000001.1"/>
</dbReference>
<name>A0AAV4LFC0_9BACL</name>
<dbReference type="PANTHER" id="PTHR42865">
    <property type="entry name" value="PROTON/GLUTAMATE-ASPARTATE SYMPORTER"/>
    <property type="match status" value="1"/>
</dbReference>
<dbReference type="AlphaFoldDB" id="A0AAV4LFC0"/>
<evidence type="ECO:0000256" key="7">
    <source>
        <dbReference type="ARBA" id="ARBA00023136"/>
    </source>
</evidence>
<evidence type="ECO:0000256" key="4">
    <source>
        <dbReference type="ARBA" id="ARBA00022692"/>
    </source>
</evidence>
<dbReference type="PRINTS" id="PR00173">
    <property type="entry name" value="EDTRNSPORT"/>
</dbReference>
<protein>
    <submittedName>
        <fullName evidence="9">C4-dicarboxylate transport protein</fullName>
    </submittedName>
</protein>
<dbReference type="Gene3D" id="1.10.3860.10">
    <property type="entry name" value="Sodium:dicarboxylate symporter"/>
    <property type="match status" value="1"/>
</dbReference>
<gene>
    <name evidence="9" type="primary">dctA_2</name>
    <name evidence="9" type="ORF">DNHGIG_19120</name>
</gene>
<dbReference type="GO" id="GO:0015138">
    <property type="term" value="F:fumarate transmembrane transporter activity"/>
    <property type="evidence" value="ECO:0007669"/>
    <property type="project" value="TreeGrafter"/>
</dbReference>
<feature type="transmembrane region" description="Helical" evidence="8">
    <location>
        <begin position="38"/>
        <end position="62"/>
    </location>
</feature>
<dbReference type="PANTHER" id="PTHR42865:SF1">
    <property type="entry name" value="AEROBIC C4-DICARBOXYLATE TRANSPORT PROTEIN"/>
    <property type="match status" value="1"/>
</dbReference>
<dbReference type="GO" id="GO:0015141">
    <property type="term" value="F:succinate transmembrane transporter activity"/>
    <property type="evidence" value="ECO:0007669"/>
    <property type="project" value="TreeGrafter"/>
</dbReference>
<dbReference type="InterPro" id="IPR001991">
    <property type="entry name" value="Na-dicarboxylate_symporter"/>
</dbReference>
<dbReference type="Proteomes" id="UP001057291">
    <property type="component" value="Unassembled WGS sequence"/>
</dbReference>
<dbReference type="GO" id="GO:0015366">
    <property type="term" value="F:malate:proton symporter activity"/>
    <property type="evidence" value="ECO:0007669"/>
    <property type="project" value="TreeGrafter"/>
</dbReference>
<feature type="transmembrane region" description="Helical" evidence="8">
    <location>
        <begin position="338"/>
        <end position="359"/>
    </location>
</feature>
<keyword evidence="6 8" id="KW-1133">Transmembrane helix</keyword>